<gene>
    <name evidence="9" type="ORF">ABMA28_007534</name>
</gene>
<dbReference type="PROSITE" id="PS01173">
    <property type="entry name" value="LIPASE_GDXG_HIS"/>
    <property type="match status" value="1"/>
</dbReference>
<proteinExistence type="inferred from homology"/>
<evidence type="ECO:0000313" key="9">
    <source>
        <dbReference type="EMBL" id="KAL0819429.1"/>
    </source>
</evidence>
<dbReference type="InterPro" id="IPR002018">
    <property type="entry name" value="CarbesteraseB"/>
</dbReference>
<dbReference type="GO" id="GO:0052689">
    <property type="term" value="F:carboxylic ester hydrolase activity"/>
    <property type="evidence" value="ECO:0007669"/>
    <property type="project" value="UniProtKB-KW"/>
</dbReference>
<dbReference type="EMBL" id="JBEDNZ010000020">
    <property type="protein sequence ID" value="KAL0819429.1"/>
    <property type="molecule type" value="Genomic_DNA"/>
</dbReference>
<keyword evidence="3" id="KW-0719">Serine esterase</keyword>
<dbReference type="InterPro" id="IPR050309">
    <property type="entry name" value="Type-B_Carboxylest/Lipase"/>
</dbReference>
<dbReference type="PROSITE" id="PS00122">
    <property type="entry name" value="CARBOXYLESTERASE_B_1"/>
    <property type="match status" value="1"/>
</dbReference>
<keyword evidence="6" id="KW-0325">Glycoprotein</keyword>
<accession>A0ABD0SHW2</accession>
<evidence type="ECO:0000256" key="1">
    <source>
        <dbReference type="ARBA" id="ARBA00005964"/>
    </source>
</evidence>
<evidence type="ECO:0000313" key="10">
    <source>
        <dbReference type="Proteomes" id="UP001549921"/>
    </source>
</evidence>
<dbReference type="Proteomes" id="UP001549921">
    <property type="component" value="Unassembled WGS sequence"/>
</dbReference>
<comment type="similarity">
    <text evidence="2">Belongs to the 'GDXG' lipolytic enzyme family.</text>
</comment>
<dbReference type="AlphaFoldDB" id="A0ABD0SHW2"/>
<evidence type="ECO:0000256" key="7">
    <source>
        <dbReference type="RuleBase" id="RU361235"/>
    </source>
</evidence>
<dbReference type="InterPro" id="IPR019826">
    <property type="entry name" value="Carboxylesterase_B_AS"/>
</dbReference>
<keyword evidence="5" id="KW-1015">Disulfide bond</keyword>
<dbReference type="InterPro" id="IPR029058">
    <property type="entry name" value="AB_hydrolase_fold"/>
</dbReference>
<dbReference type="EC" id="3.1.1.-" evidence="7"/>
<evidence type="ECO:0000256" key="3">
    <source>
        <dbReference type="ARBA" id="ARBA00022487"/>
    </source>
</evidence>
<evidence type="ECO:0000259" key="8">
    <source>
        <dbReference type="Pfam" id="PF00135"/>
    </source>
</evidence>
<feature type="domain" description="Carboxylesterase type B" evidence="8">
    <location>
        <begin position="46"/>
        <end position="543"/>
    </location>
</feature>
<sequence length="556" mass="62124">MLYYFKSFRSVKTIRLAMLALIIFAATFNCLSAIQNGGFKNKRFKYVETRHGKVRGHSASDGDYLAFLGIPYAAPPVGDNRFKGPKPPIPWEGIYDAIITTKCPQKGEGNEDCLHLNIFTPIAIPGTPLPVLVYIHGGSFIMGTAPTAGVEHLVKQNIIVVTINYRLGALGFLCLGLPEAPGNAGLKDQVAALKYVQENIDHFGGDPKRVTVYGMSAGGASVEYLILSKTSTNLFHQAIIESASATSPWALDRKPVATAQKVAELLDIPNTDFRQILVEHYKKVPSVALAEANFAYYNNLTDGTFGFVPCVESKNVSGQEPFMTKPPSEILAKGDFRKMPTMFFFATLEGLYLRSAEYHEHHYKKRMESNFLDFLPADLDFHSNEVKKETARIIKSFYFSNGIDKISYLNYFGDSLIMHGLLNSVEAHGRSFINLVYLMEFGYKGNLGGYEEFYEPINVAGHGDVVKYAILNKQPVSESDKLTVRRVTRLIANYVKYGNPTPAKTALLPLTWPPVNYKSNTCFYLGQEFEVYSEPLRVRKNFWDNVYAKAQKRGSH</sequence>
<dbReference type="PANTHER" id="PTHR11559">
    <property type="entry name" value="CARBOXYLESTERASE"/>
    <property type="match status" value="1"/>
</dbReference>
<keyword evidence="4 7" id="KW-0378">Hydrolase</keyword>
<name>A0ABD0SHW2_LOXSC</name>
<dbReference type="Gene3D" id="3.40.50.1820">
    <property type="entry name" value="alpha/beta hydrolase"/>
    <property type="match status" value="1"/>
</dbReference>
<evidence type="ECO:0000256" key="5">
    <source>
        <dbReference type="ARBA" id="ARBA00023157"/>
    </source>
</evidence>
<dbReference type="Pfam" id="PF00135">
    <property type="entry name" value="COesterase"/>
    <property type="match status" value="1"/>
</dbReference>
<comment type="similarity">
    <text evidence="1 7">Belongs to the type-B carboxylesterase/lipase family.</text>
</comment>
<comment type="caution">
    <text evidence="9">The sequence shown here is derived from an EMBL/GenBank/DDBJ whole genome shotgun (WGS) entry which is preliminary data.</text>
</comment>
<organism evidence="9 10">
    <name type="scientific">Loxostege sticticalis</name>
    <name type="common">Beet webworm moth</name>
    <dbReference type="NCBI Taxonomy" id="481309"/>
    <lineage>
        <taxon>Eukaryota</taxon>
        <taxon>Metazoa</taxon>
        <taxon>Ecdysozoa</taxon>
        <taxon>Arthropoda</taxon>
        <taxon>Hexapoda</taxon>
        <taxon>Insecta</taxon>
        <taxon>Pterygota</taxon>
        <taxon>Neoptera</taxon>
        <taxon>Endopterygota</taxon>
        <taxon>Lepidoptera</taxon>
        <taxon>Glossata</taxon>
        <taxon>Ditrysia</taxon>
        <taxon>Pyraloidea</taxon>
        <taxon>Crambidae</taxon>
        <taxon>Pyraustinae</taxon>
        <taxon>Loxostege</taxon>
    </lineage>
</organism>
<dbReference type="InterPro" id="IPR002168">
    <property type="entry name" value="Lipase_GDXG_HIS_AS"/>
</dbReference>
<evidence type="ECO:0000256" key="2">
    <source>
        <dbReference type="ARBA" id="ARBA00010515"/>
    </source>
</evidence>
<evidence type="ECO:0000256" key="6">
    <source>
        <dbReference type="ARBA" id="ARBA00023180"/>
    </source>
</evidence>
<dbReference type="SUPFAM" id="SSF53474">
    <property type="entry name" value="alpha/beta-Hydrolases"/>
    <property type="match status" value="1"/>
</dbReference>
<protein>
    <recommendedName>
        <fullName evidence="7">Carboxylic ester hydrolase</fullName>
        <ecNumber evidence="7">3.1.1.-</ecNumber>
    </recommendedName>
</protein>
<reference evidence="9 10" key="1">
    <citation type="submission" date="2024-06" db="EMBL/GenBank/DDBJ databases">
        <title>A chromosome-level genome assembly of beet webworm, Loxostege sticticalis.</title>
        <authorList>
            <person name="Zhang Y."/>
        </authorList>
    </citation>
    <scope>NUCLEOTIDE SEQUENCE [LARGE SCALE GENOMIC DNA]</scope>
    <source>
        <strain evidence="9">AQ028</strain>
        <tissue evidence="9">Male pupae</tissue>
    </source>
</reference>
<evidence type="ECO:0000256" key="4">
    <source>
        <dbReference type="ARBA" id="ARBA00022801"/>
    </source>
</evidence>